<dbReference type="STRING" id="1122252.SAMN05660443_1006"/>
<dbReference type="OrthoDB" id="6196761at2"/>
<sequence>MDIINEILIRSGYWTFSHINSIALALVATLLVIYGDNLNRLVKKQLRPYPKLVRILGFVLMCAFGYGALTVLFTPVLANWLALVPVKWVGPLVVALFFLVGWLAENKRQV</sequence>
<evidence type="ECO:0008006" key="4">
    <source>
        <dbReference type="Google" id="ProtNLM"/>
    </source>
</evidence>
<keyword evidence="1" id="KW-0472">Membrane</keyword>
<feature type="transmembrane region" description="Helical" evidence="1">
    <location>
        <begin position="88"/>
        <end position="104"/>
    </location>
</feature>
<dbReference type="InterPro" id="IPR021813">
    <property type="entry name" value="DUF3392"/>
</dbReference>
<proteinExistence type="predicted"/>
<reference evidence="2 3" key="1">
    <citation type="submission" date="2016-10" db="EMBL/GenBank/DDBJ databases">
        <authorList>
            <person name="de Groot N.N."/>
        </authorList>
    </citation>
    <scope>NUCLEOTIDE SEQUENCE [LARGE SCALE GENOMIC DNA]</scope>
    <source>
        <strain evidence="2 3">DSM 18438</strain>
    </source>
</reference>
<evidence type="ECO:0000256" key="1">
    <source>
        <dbReference type="SAM" id="Phobius"/>
    </source>
</evidence>
<accession>A0A1I1FH40</accession>
<evidence type="ECO:0000313" key="2">
    <source>
        <dbReference type="EMBL" id="SFB98624.1"/>
    </source>
</evidence>
<name>A0A1I1FH40_9GAMM</name>
<dbReference type="Pfam" id="PF11872">
    <property type="entry name" value="DUF3392"/>
    <property type="match status" value="1"/>
</dbReference>
<feature type="transmembrane region" description="Helical" evidence="1">
    <location>
        <begin position="12"/>
        <end position="34"/>
    </location>
</feature>
<protein>
    <recommendedName>
        <fullName evidence="4">DUF3392 domain-containing protein</fullName>
    </recommendedName>
</protein>
<keyword evidence="1" id="KW-0812">Transmembrane</keyword>
<keyword evidence="1" id="KW-1133">Transmembrane helix</keyword>
<gene>
    <name evidence="2" type="ORF">SAMN05660443_1006</name>
</gene>
<organism evidence="2 3">
    <name type="scientific">Marinospirillum celere</name>
    <dbReference type="NCBI Taxonomy" id="1122252"/>
    <lineage>
        <taxon>Bacteria</taxon>
        <taxon>Pseudomonadati</taxon>
        <taxon>Pseudomonadota</taxon>
        <taxon>Gammaproteobacteria</taxon>
        <taxon>Oceanospirillales</taxon>
        <taxon>Oceanospirillaceae</taxon>
        <taxon>Marinospirillum</taxon>
    </lineage>
</organism>
<feature type="transmembrane region" description="Helical" evidence="1">
    <location>
        <begin position="55"/>
        <end position="82"/>
    </location>
</feature>
<keyword evidence="3" id="KW-1185">Reference proteome</keyword>
<dbReference type="EMBL" id="FOLH01000002">
    <property type="protein sequence ID" value="SFB98624.1"/>
    <property type="molecule type" value="Genomic_DNA"/>
</dbReference>
<dbReference type="RefSeq" id="WP_091960148.1">
    <property type="nucleotide sequence ID" value="NZ_FOLH01000002.1"/>
</dbReference>
<dbReference type="Proteomes" id="UP000199058">
    <property type="component" value="Unassembled WGS sequence"/>
</dbReference>
<evidence type="ECO:0000313" key="3">
    <source>
        <dbReference type="Proteomes" id="UP000199058"/>
    </source>
</evidence>
<dbReference type="AlphaFoldDB" id="A0A1I1FH40"/>